<feature type="non-terminal residue" evidence="1">
    <location>
        <position position="180"/>
    </location>
</feature>
<reference evidence="2" key="2">
    <citation type="submission" date="2015-01" db="EMBL/GenBank/DDBJ databases">
        <title>Evolutionary Origins and Diversification of the Mycorrhizal Mutualists.</title>
        <authorList>
            <consortium name="DOE Joint Genome Institute"/>
            <consortium name="Mycorrhizal Genomics Consortium"/>
            <person name="Kohler A."/>
            <person name="Kuo A."/>
            <person name="Nagy L.G."/>
            <person name="Floudas D."/>
            <person name="Copeland A."/>
            <person name="Barry K.W."/>
            <person name="Cichocki N."/>
            <person name="Veneault-Fourrey C."/>
            <person name="LaButti K."/>
            <person name="Lindquist E.A."/>
            <person name="Lipzen A."/>
            <person name="Lundell T."/>
            <person name="Morin E."/>
            <person name="Murat C."/>
            <person name="Riley R."/>
            <person name="Ohm R."/>
            <person name="Sun H."/>
            <person name="Tunlid A."/>
            <person name="Henrissat B."/>
            <person name="Grigoriev I.V."/>
            <person name="Hibbett D.S."/>
            <person name="Martin F."/>
        </authorList>
    </citation>
    <scope>NUCLEOTIDE SEQUENCE [LARGE SCALE GENOMIC DNA]</scope>
    <source>
        <strain evidence="2">441</strain>
    </source>
</reference>
<name>A0A0C9YSH9_9AGAM</name>
<evidence type="ECO:0000313" key="2">
    <source>
        <dbReference type="Proteomes" id="UP000054018"/>
    </source>
</evidence>
<dbReference type="OrthoDB" id="2688393at2759"/>
<dbReference type="EMBL" id="KN834007">
    <property type="protein sequence ID" value="KIK13262.1"/>
    <property type="molecule type" value="Genomic_DNA"/>
</dbReference>
<keyword evidence="2" id="KW-1185">Reference proteome</keyword>
<accession>A0A0C9YSH9</accession>
<evidence type="ECO:0000313" key="1">
    <source>
        <dbReference type="EMBL" id="KIK13262.1"/>
    </source>
</evidence>
<organism evidence="1 2">
    <name type="scientific">Pisolithus microcarpus 441</name>
    <dbReference type="NCBI Taxonomy" id="765257"/>
    <lineage>
        <taxon>Eukaryota</taxon>
        <taxon>Fungi</taxon>
        <taxon>Dikarya</taxon>
        <taxon>Basidiomycota</taxon>
        <taxon>Agaricomycotina</taxon>
        <taxon>Agaricomycetes</taxon>
        <taxon>Agaricomycetidae</taxon>
        <taxon>Boletales</taxon>
        <taxon>Sclerodermatineae</taxon>
        <taxon>Pisolithaceae</taxon>
        <taxon>Pisolithus</taxon>
    </lineage>
</organism>
<reference evidence="1 2" key="1">
    <citation type="submission" date="2014-04" db="EMBL/GenBank/DDBJ databases">
        <authorList>
            <consortium name="DOE Joint Genome Institute"/>
            <person name="Kuo A."/>
            <person name="Kohler A."/>
            <person name="Costa M.D."/>
            <person name="Nagy L.G."/>
            <person name="Floudas D."/>
            <person name="Copeland A."/>
            <person name="Barry K.W."/>
            <person name="Cichocki N."/>
            <person name="Veneault-Fourrey C."/>
            <person name="LaButti K."/>
            <person name="Lindquist E.A."/>
            <person name="Lipzen A."/>
            <person name="Lundell T."/>
            <person name="Morin E."/>
            <person name="Murat C."/>
            <person name="Sun H."/>
            <person name="Tunlid A."/>
            <person name="Henrissat B."/>
            <person name="Grigoriev I.V."/>
            <person name="Hibbett D.S."/>
            <person name="Martin F."/>
            <person name="Nordberg H.P."/>
            <person name="Cantor M.N."/>
            <person name="Hua S.X."/>
        </authorList>
    </citation>
    <scope>NUCLEOTIDE SEQUENCE [LARGE SCALE GENOMIC DNA]</scope>
    <source>
        <strain evidence="1 2">441</strain>
    </source>
</reference>
<proteinExistence type="predicted"/>
<sequence>MPSCPRCAKAFRTANGVTFHLQQPRTACHLWEREYISFSGDPTLEDADALALRSPNWDAEQTDSHFEVPYPEDVDYDVPEIGEREKPVEGVEASVPMTCAGHLCRGEQFEGAAIVYRIGDTFLRHFDMDHHALHRQTNMYYPFANLGDWEMANFLLQSNLSMREIDSYLSLSMVSSRRIS</sequence>
<dbReference type="HOGENOM" id="CLU_099132_0_0_1"/>
<dbReference type="Proteomes" id="UP000054018">
    <property type="component" value="Unassembled WGS sequence"/>
</dbReference>
<dbReference type="AlphaFoldDB" id="A0A0C9YSH9"/>
<protein>
    <submittedName>
        <fullName evidence="1">Uncharacterized protein</fullName>
    </submittedName>
</protein>
<gene>
    <name evidence="1" type="ORF">PISMIDRAFT_48338</name>
</gene>